<gene>
    <name evidence="11" type="ORF">GCM10017764_29870</name>
</gene>
<proteinExistence type="predicted"/>
<organism evidence="11 12">
    <name type="scientific">Sphingobacterium griseoflavum</name>
    <dbReference type="NCBI Taxonomy" id="1474952"/>
    <lineage>
        <taxon>Bacteria</taxon>
        <taxon>Pseudomonadati</taxon>
        <taxon>Bacteroidota</taxon>
        <taxon>Sphingobacteriia</taxon>
        <taxon>Sphingobacteriales</taxon>
        <taxon>Sphingobacteriaceae</taxon>
        <taxon>Sphingobacterium</taxon>
    </lineage>
</organism>
<evidence type="ECO:0000259" key="8">
    <source>
        <dbReference type="PROSITE" id="PS50109"/>
    </source>
</evidence>
<dbReference type="CDD" id="cd00082">
    <property type="entry name" value="HisKA"/>
    <property type="match status" value="1"/>
</dbReference>
<feature type="domain" description="PAS" evidence="9">
    <location>
        <begin position="178"/>
        <end position="232"/>
    </location>
</feature>
<evidence type="ECO:0000313" key="12">
    <source>
        <dbReference type="Proteomes" id="UP000620550"/>
    </source>
</evidence>
<dbReference type="PROSITE" id="PS50113">
    <property type="entry name" value="PAC"/>
    <property type="match status" value="1"/>
</dbReference>
<keyword evidence="4" id="KW-0808">Transferase</keyword>
<dbReference type="Gene3D" id="1.10.287.130">
    <property type="match status" value="1"/>
</dbReference>
<dbReference type="SMART" id="SM00387">
    <property type="entry name" value="HATPase_c"/>
    <property type="match status" value="1"/>
</dbReference>
<keyword evidence="6" id="KW-0902">Two-component regulatory system</keyword>
<keyword evidence="7" id="KW-0472">Membrane</keyword>
<dbReference type="Gene3D" id="3.30.565.10">
    <property type="entry name" value="Histidine kinase-like ATPase, C-terminal domain"/>
    <property type="match status" value="1"/>
</dbReference>
<name>A0ABQ3HXX3_9SPHI</name>
<dbReference type="EC" id="2.7.13.3" evidence="2"/>
<dbReference type="Proteomes" id="UP000620550">
    <property type="component" value="Unassembled WGS sequence"/>
</dbReference>
<dbReference type="InterPro" id="IPR003594">
    <property type="entry name" value="HATPase_dom"/>
</dbReference>
<dbReference type="Gene3D" id="3.30.450.20">
    <property type="entry name" value="PAS domain"/>
    <property type="match status" value="3"/>
</dbReference>
<dbReference type="Pfam" id="PF00512">
    <property type="entry name" value="HisKA"/>
    <property type="match status" value="1"/>
</dbReference>
<dbReference type="InterPro" id="IPR036890">
    <property type="entry name" value="HATPase_C_sf"/>
</dbReference>
<evidence type="ECO:0000256" key="4">
    <source>
        <dbReference type="ARBA" id="ARBA00022679"/>
    </source>
</evidence>
<dbReference type="PANTHER" id="PTHR45453:SF1">
    <property type="entry name" value="PHOSPHATE REGULON SENSOR PROTEIN PHOR"/>
    <property type="match status" value="1"/>
</dbReference>
<accession>A0ABQ3HXX3</accession>
<evidence type="ECO:0000256" key="2">
    <source>
        <dbReference type="ARBA" id="ARBA00012438"/>
    </source>
</evidence>
<evidence type="ECO:0000259" key="9">
    <source>
        <dbReference type="PROSITE" id="PS50112"/>
    </source>
</evidence>
<dbReference type="SUPFAM" id="SSF55874">
    <property type="entry name" value="ATPase domain of HSP90 chaperone/DNA topoisomerase II/histidine kinase"/>
    <property type="match status" value="1"/>
</dbReference>
<feature type="domain" description="Histidine kinase" evidence="8">
    <location>
        <begin position="442"/>
        <end position="658"/>
    </location>
</feature>
<evidence type="ECO:0000256" key="6">
    <source>
        <dbReference type="ARBA" id="ARBA00023012"/>
    </source>
</evidence>
<sequence length="658" mass="74385">MSTVQNNQQNQFEDNIVLKALSLSPEPTAIYSDENMIIRFANIGMLRLWGKEESVIGMPLLDAIPELADQPFLAILQGVWRSGESYAVEGAPAELIHNGTRRIGFYDYEYRAICDEHGKTWCILNTAREVTSEKAYLQQVREKEKNEDLLKAEMSATLAELYVTNRDLMASMRLLSESREHVRTIIEQAPVGIAMLKGPRHIIEIANPAILHIWGRSENEVLGKPHELARPELAGQPVYNWLDQVYATGKRKTNKEFTVNLYHQGGAREAIVNSIYQPIFSSTGDVTGVLVILEEITEQVIERRKNEKDQHMLALAIDAGNLATFYYEPATNLFAGNHLLHTWFGLEPVDHIDLSKALAVIVDEDRHRVIDAIEHSLGTESDGNYAIEYQIKSTYDVTPRLIQARGRVFYDHMGSALSLNGTLRDITEQKKDEQRKDAFIGMVSHELKTPLTSLKAYLQLMQRGILGSDGYAPQNLLDKSLRQVNNMTVMINGFLDISRLDSGKMVLEKSYVDLKMLLEDLHEEVVHTIHSHQVVFDITENMVLYADREKISQVIHNLIGNAVKYSPVGSRIDLYYKRIDRHTVVISVRDEGMGIGIDDQDKIFERYYRVQNIKMGSIAGFGIGLYLCKEIVELHDGEIAVKSDGEKGATFSITLPIE</sequence>
<evidence type="ECO:0000313" key="11">
    <source>
        <dbReference type="EMBL" id="GHE44679.1"/>
    </source>
</evidence>
<feature type="domain" description="PAC" evidence="10">
    <location>
        <begin position="385"/>
        <end position="438"/>
    </location>
</feature>
<dbReference type="InterPro" id="IPR036097">
    <property type="entry name" value="HisK_dim/P_sf"/>
</dbReference>
<evidence type="ECO:0000259" key="10">
    <source>
        <dbReference type="PROSITE" id="PS50113"/>
    </source>
</evidence>
<comment type="catalytic activity">
    <reaction evidence="1">
        <text>ATP + protein L-histidine = ADP + protein N-phospho-L-histidine.</text>
        <dbReference type="EC" id="2.7.13.3"/>
    </reaction>
</comment>
<dbReference type="InterPro" id="IPR000014">
    <property type="entry name" value="PAS"/>
</dbReference>
<dbReference type="Pfam" id="PF08448">
    <property type="entry name" value="PAS_4"/>
    <property type="match status" value="2"/>
</dbReference>
<dbReference type="PROSITE" id="PS50109">
    <property type="entry name" value="HIS_KIN"/>
    <property type="match status" value="1"/>
</dbReference>
<dbReference type="NCBIfam" id="TIGR00229">
    <property type="entry name" value="sensory_box"/>
    <property type="match status" value="1"/>
</dbReference>
<dbReference type="SUPFAM" id="SSF47384">
    <property type="entry name" value="Homodimeric domain of signal transducing histidine kinase"/>
    <property type="match status" value="1"/>
</dbReference>
<dbReference type="SMART" id="SM00388">
    <property type="entry name" value="HisKA"/>
    <property type="match status" value="1"/>
</dbReference>
<comment type="caution">
    <text evidence="11">The sequence shown here is derived from an EMBL/GenBank/DDBJ whole genome shotgun (WGS) entry which is preliminary data.</text>
</comment>
<reference evidence="12" key="1">
    <citation type="journal article" date="2019" name="Int. J. Syst. Evol. Microbiol.">
        <title>The Global Catalogue of Microorganisms (GCM) 10K type strain sequencing project: providing services to taxonomists for standard genome sequencing and annotation.</title>
        <authorList>
            <consortium name="The Broad Institute Genomics Platform"/>
            <consortium name="The Broad Institute Genome Sequencing Center for Infectious Disease"/>
            <person name="Wu L."/>
            <person name="Ma J."/>
        </authorList>
    </citation>
    <scope>NUCLEOTIDE SEQUENCE [LARGE SCALE GENOMIC DNA]</scope>
    <source>
        <strain evidence="12">CGMCC 1.12966</strain>
    </source>
</reference>
<dbReference type="InterPro" id="IPR003661">
    <property type="entry name" value="HisK_dim/P_dom"/>
</dbReference>
<evidence type="ECO:0000256" key="1">
    <source>
        <dbReference type="ARBA" id="ARBA00000085"/>
    </source>
</evidence>
<keyword evidence="12" id="KW-1185">Reference proteome</keyword>
<dbReference type="EMBL" id="BNAF01000012">
    <property type="protein sequence ID" value="GHE44679.1"/>
    <property type="molecule type" value="Genomic_DNA"/>
</dbReference>
<dbReference type="RefSeq" id="WP_189627505.1">
    <property type="nucleotide sequence ID" value="NZ_BNAF01000012.1"/>
</dbReference>
<dbReference type="InterPro" id="IPR000700">
    <property type="entry name" value="PAS-assoc_C"/>
</dbReference>
<evidence type="ECO:0000256" key="3">
    <source>
        <dbReference type="ARBA" id="ARBA00022553"/>
    </source>
</evidence>
<dbReference type="InterPro" id="IPR005467">
    <property type="entry name" value="His_kinase_dom"/>
</dbReference>
<dbReference type="InterPro" id="IPR013656">
    <property type="entry name" value="PAS_4"/>
</dbReference>
<protein>
    <recommendedName>
        <fullName evidence="2">histidine kinase</fullName>
        <ecNumber evidence="2">2.7.13.3</ecNumber>
    </recommendedName>
</protein>
<dbReference type="Pfam" id="PF02518">
    <property type="entry name" value="HATPase_c"/>
    <property type="match status" value="1"/>
</dbReference>
<dbReference type="InterPro" id="IPR004358">
    <property type="entry name" value="Sig_transdc_His_kin-like_C"/>
</dbReference>
<dbReference type="InterPro" id="IPR035965">
    <property type="entry name" value="PAS-like_dom_sf"/>
</dbReference>
<evidence type="ECO:0000256" key="5">
    <source>
        <dbReference type="ARBA" id="ARBA00022777"/>
    </source>
</evidence>
<dbReference type="PANTHER" id="PTHR45453">
    <property type="entry name" value="PHOSPHATE REGULON SENSOR PROTEIN PHOR"/>
    <property type="match status" value="1"/>
</dbReference>
<dbReference type="SMART" id="SM00091">
    <property type="entry name" value="PAS"/>
    <property type="match status" value="3"/>
</dbReference>
<keyword evidence="3" id="KW-0597">Phosphoprotein</keyword>
<keyword evidence="5" id="KW-0418">Kinase</keyword>
<dbReference type="PRINTS" id="PR00344">
    <property type="entry name" value="BCTRLSENSOR"/>
</dbReference>
<evidence type="ECO:0000256" key="7">
    <source>
        <dbReference type="ARBA" id="ARBA00023136"/>
    </source>
</evidence>
<dbReference type="PROSITE" id="PS50112">
    <property type="entry name" value="PAS"/>
    <property type="match status" value="1"/>
</dbReference>
<dbReference type="InterPro" id="IPR050351">
    <property type="entry name" value="BphY/WalK/GraS-like"/>
</dbReference>
<dbReference type="SUPFAM" id="SSF55785">
    <property type="entry name" value="PYP-like sensor domain (PAS domain)"/>
    <property type="match status" value="3"/>
</dbReference>